<comment type="caution">
    <text evidence="2">The sequence shown here is derived from an EMBL/GenBank/DDBJ whole genome shotgun (WGS) entry which is preliminary data.</text>
</comment>
<proteinExistence type="predicted"/>
<name>A0A8J5C202_ZINOF</name>
<protein>
    <submittedName>
        <fullName evidence="2">Uncharacterized protein</fullName>
    </submittedName>
</protein>
<keyword evidence="3" id="KW-1185">Reference proteome</keyword>
<sequence>MGAHLVFVVEEEESPSKSRLEGDIVKLLARNDHDLHGVPGFEIDAAVCFVKLYSNNETLDLFSLIGNGDSNIVNGIKKLPTTVWNFIVSGLSIDSCFFTLCLYLAISELLSDSYSMF</sequence>
<evidence type="ECO:0000313" key="3">
    <source>
        <dbReference type="Proteomes" id="UP000734854"/>
    </source>
</evidence>
<organism evidence="2 3">
    <name type="scientific">Zingiber officinale</name>
    <name type="common">Ginger</name>
    <name type="synonym">Amomum zingiber</name>
    <dbReference type="NCBI Taxonomy" id="94328"/>
    <lineage>
        <taxon>Eukaryota</taxon>
        <taxon>Viridiplantae</taxon>
        <taxon>Streptophyta</taxon>
        <taxon>Embryophyta</taxon>
        <taxon>Tracheophyta</taxon>
        <taxon>Spermatophyta</taxon>
        <taxon>Magnoliopsida</taxon>
        <taxon>Liliopsida</taxon>
        <taxon>Zingiberales</taxon>
        <taxon>Zingiberaceae</taxon>
        <taxon>Zingiber</taxon>
    </lineage>
</organism>
<keyword evidence="1" id="KW-1133">Transmembrane helix</keyword>
<evidence type="ECO:0000313" key="2">
    <source>
        <dbReference type="EMBL" id="KAG6467237.1"/>
    </source>
</evidence>
<accession>A0A8J5C202</accession>
<gene>
    <name evidence="2" type="ORF">ZIOFF_074925</name>
</gene>
<evidence type="ECO:0000256" key="1">
    <source>
        <dbReference type="SAM" id="Phobius"/>
    </source>
</evidence>
<keyword evidence="1" id="KW-0472">Membrane</keyword>
<keyword evidence="1" id="KW-0812">Transmembrane</keyword>
<dbReference type="EMBL" id="JACMSC010000070">
    <property type="protein sequence ID" value="KAG6467237.1"/>
    <property type="molecule type" value="Genomic_DNA"/>
</dbReference>
<reference evidence="2 3" key="1">
    <citation type="submission" date="2020-08" db="EMBL/GenBank/DDBJ databases">
        <title>Plant Genome Project.</title>
        <authorList>
            <person name="Zhang R.-G."/>
        </authorList>
    </citation>
    <scope>NUCLEOTIDE SEQUENCE [LARGE SCALE GENOMIC DNA]</scope>
    <source>
        <tissue evidence="2">Rhizome</tissue>
    </source>
</reference>
<dbReference type="AlphaFoldDB" id="A0A8J5C202"/>
<feature type="transmembrane region" description="Helical" evidence="1">
    <location>
        <begin position="83"/>
        <end position="106"/>
    </location>
</feature>
<dbReference type="Proteomes" id="UP000734854">
    <property type="component" value="Unassembled WGS sequence"/>
</dbReference>